<evidence type="ECO:0000313" key="5">
    <source>
        <dbReference type="Proteomes" id="UP000317429"/>
    </source>
</evidence>
<dbReference type="InterPro" id="IPR048527">
    <property type="entry name" value="Sde182_C"/>
</dbReference>
<dbReference type="Proteomes" id="UP000317429">
    <property type="component" value="Chromosome"/>
</dbReference>
<dbReference type="KEGG" id="pnd:Pla175_19520"/>
<evidence type="ECO:0000259" key="3">
    <source>
        <dbReference type="Pfam" id="PF21027"/>
    </source>
</evidence>
<proteinExistence type="predicted"/>
<organism evidence="4 5">
    <name type="scientific">Pirellulimonas nuda</name>
    <dbReference type="NCBI Taxonomy" id="2528009"/>
    <lineage>
        <taxon>Bacteria</taxon>
        <taxon>Pseudomonadati</taxon>
        <taxon>Planctomycetota</taxon>
        <taxon>Planctomycetia</taxon>
        <taxon>Pirellulales</taxon>
        <taxon>Lacipirellulaceae</taxon>
        <taxon>Pirellulimonas</taxon>
    </lineage>
</organism>
<feature type="signal peptide" evidence="1">
    <location>
        <begin position="1"/>
        <end position="38"/>
    </location>
</feature>
<dbReference type="Gene3D" id="2.60.40.10">
    <property type="entry name" value="Immunoglobulins"/>
    <property type="match status" value="1"/>
</dbReference>
<sequence length="472" mass="51494" precursor="true">MTLRPRTTKRAALLCGRPLGPRLLCAVLAIAAAPPTDASPASQGSDARPRLVVTSDIGGDPDDIQSLVRLLVYANEFEIEGLVASASGTPNELSSKVTRPDLIHQAINAYEQVLPRLRLHDVRFPEADDLRRRVVSGNPERGWGAIGESKHTAGSQLLVEALLRFDAGPLNVAIWGGQTDLAQALWDVKHQHGDAALRQCLSRLRVHDIQDQDGIFEQLASRYDFSCYVLSKSAKGRDNRESAFRGMYLGGDESLTSRDWLSRHVIADHGPLGALYPTKTWTAPNPHAAMKEGDTPSWFYFLPSGLHDPDHPDWGGWGGRFFESSPGVWRNAPGPAATQTVSRWRPYFQAEFAARMDWCVTDPDQANHPPRVQINGDAALRPLLVHGRPGGPVKLDASGSSDPDAGPLEFRWWIDVEAGGEATITPTGNKNEVVSVDPLHDGAPKDVHVILEVVDSGSPTLTSLRRVVVNFD</sequence>
<dbReference type="EMBL" id="CP036291">
    <property type="protein sequence ID" value="QDU88574.1"/>
    <property type="molecule type" value="Genomic_DNA"/>
</dbReference>
<keyword evidence="5" id="KW-1185">Reference proteome</keyword>
<dbReference type="InterPro" id="IPR036452">
    <property type="entry name" value="Ribo_hydro-like"/>
</dbReference>
<reference evidence="4 5" key="1">
    <citation type="submission" date="2019-02" db="EMBL/GenBank/DDBJ databases">
        <title>Deep-cultivation of Planctomycetes and their phenomic and genomic characterization uncovers novel biology.</title>
        <authorList>
            <person name="Wiegand S."/>
            <person name="Jogler M."/>
            <person name="Boedeker C."/>
            <person name="Pinto D."/>
            <person name="Vollmers J."/>
            <person name="Rivas-Marin E."/>
            <person name="Kohn T."/>
            <person name="Peeters S.H."/>
            <person name="Heuer A."/>
            <person name="Rast P."/>
            <person name="Oberbeckmann S."/>
            <person name="Bunk B."/>
            <person name="Jeske O."/>
            <person name="Meyerdierks A."/>
            <person name="Storesund J.E."/>
            <person name="Kallscheuer N."/>
            <person name="Luecker S."/>
            <person name="Lage O.M."/>
            <person name="Pohl T."/>
            <person name="Merkel B.J."/>
            <person name="Hornburger P."/>
            <person name="Mueller R.-W."/>
            <person name="Bruemmer F."/>
            <person name="Labrenz M."/>
            <person name="Spormann A.M."/>
            <person name="Op den Camp H."/>
            <person name="Overmann J."/>
            <person name="Amann R."/>
            <person name="Jetten M.S.M."/>
            <person name="Mascher T."/>
            <person name="Medema M.H."/>
            <person name="Devos D.P."/>
            <person name="Kaster A.-K."/>
            <person name="Ovreas L."/>
            <person name="Rohde M."/>
            <person name="Galperin M.Y."/>
            <person name="Jogler C."/>
        </authorList>
    </citation>
    <scope>NUCLEOTIDE SEQUENCE [LARGE SCALE GENOMIC DNA]</scope>
    <source>
        <strain evidence="4 5">Pla175</strain>
    </source>
</reference>
<gene>
    <name evidence="4" type="ORF">Pla175_19520</name>
</gene>
<dbReference type="Gene3D" id="3.90.245.10">
    <property type="entry name" value="Ribonucleoside hydrolase-like"/>
    <property type="match status" value="1"/>
</dbReference>
<feature type="domain" description="Cellulose-binding Sde182 nucleoside hydrolase-like" evidence="2">
    <location>
        <begin position="50"/>
        <end position="321"/>
    </location>
</feature>
<feature type="chain" id="PRO_5022090160" description="Inosine-uridine preferring nucleoside hydrolase" evidence="1">
    <location>
        <begin position="39"/>
        <end position="472"/>
    </location>
</feature>
<dbReference type="InterPro" id="IPR013783">
    <property type="entry name" value="Ig-like_fold"/>
</dbReference>
<dbReference type="Pfam" id="PF21027">
    <property type="entry name" value="Sde0182_C"/>
    <property type="match status" value="1"/>
</dbReference>
<accession>A0A518DAR8</accession>
<evidence type="ECO:0000259" key="2">
    <source>
        <dbReference type="Pfam" id="PF07632"/>
    </source>
</evidence>
<dbReference type="Pfam" id="PF07632">
    <property type="entry name" value="Sde182_NH-like"/>
    <property type="match status" value="1"/>
</dbReference>
<evidence type="ECO:0008006" key="6">
    <source>
        <dbReference type="Google" id="ProtNLM"/>
    </source>
</evidence>
<feature type="domain" description="Cellulose-binding Sde182 C-terminal" evidence="3">
    <location>
        <begin position="393"/>
        <end position="470"/>
    </location>
</feature>
<protein>
    <recommendedName>
        <fullName evidence="6">Inosine-uridine preferring nucleoside hydrolase</fullName>
    </recommendedName>
</protein>
<dbReference type="SUPFAM" id="SSF53590">
    <property type="entry name" value="Nucleoside hydrolase"/>
    <property type="match status" value="1"/>
</dbReference>
<name>A0A518DAR8_9BACT</name>
<evidence type="ECO:0000313" key="4">
    <source>
        <dbReference type="EMBL" id="QDU88574.1"/>
    </source>
</evidence>
<dbReference type="InterPro" id="IPR011483">
    <property type="entry name" value="Sde182_NH-like"/>
</dbReference>
<keyword evidence="1" id="KW-0732">Signal</keyword>
<dbReference type="AlphaFoldDB" id="A0A518DAR8"/>
<dbReference type="GO" id="GO:0016799">
    <property type="term" value="F:hydrolase activity, hydrolyzing N-glycosyl compounds"/>
    <property type="evidence" value="ECO:0007669"/>
    <property type="project" value="InterPro"/>
</dbReference>
<evidence type="ECO:0000256" key="1">
    <source>
        <dbReference type="SAM" id="SignalP"/>
    </source>
</evidence>